<dbReference type="OrthoDB" id="9797779at2"/>
<organism evidence="2 3">
    <name type="scientific">Acetobacterium wieringae</name>
    <dbReference type="NCBI Taxonomy" id="52694"/>
    <lineage>
        <taxon>Bacteria</taxon>
        <taxon>Bacillati</taxon>
        <taxon>Bacillota</taxon>
        <taxon>Clostridia</taxon>
        <taxon>Eubacteriales</taxon>
        <taxon>Eubacteriaceae</taxon>
        <taxon>Acetobacterium</taxon>
    </lineage>
</organism>
<dbReference type="AlphaFoldDB" id="A0A1F2PJR8"/>
<dbReference type="EMBL" id="LKEU01000027">
    <property type="protein sequence ID" value="OFV71082.1"/>
    <property type="molecule type" value="Genomic_DNA"/>
</dbReference>
<protein>
    <recommendedName>
        <fullName evidence="1">DUF1722 domain-containing protein</fullName>
    </recommendedName>
</protein>
<dbReference type="Proteomes" id="UP000176244">
    <property type="component" value="Unassembled WGS sequence"/>
</dbReference>
<gene>
    <name evidence="2" type="ORF">ACWI_16680</name>
</gene>
<proteinExistence type="predicted"/>
<dbReference type="Pfam" id="PF04463">
    <property type="entry name" value="2-thiour_desulf"/>
    <property type="match status" value="1"/>
</dbReference>
<dbReference type="InterPro" id="IPR007553">
    <property type="entry name" value="2-thiour_desulf"/>
</dbReference>
<dbReference type="Pfam" id="PF08349">
    <property type="entry name" value="DUF1722"/>
    <property type="match status" value="1"/>
</dbReference>
<dbReference type="RefSeq" id="WP_070370966.1">
    <property type="nucleotide sequence ID" value="NZ_JBCFAW010000002.1"/>
</dbReference>
<dbReference type="InterPro" id="IPR013560">
    <property type="entry name" value="DUF1722"/>
</dbReference>
<dbReference type="PANTHER" id="PTHR30087">
    <property type="entry name" value="INNER MEMBRANE PROTEIN"/>
    <property type="match status" value="1"/>
</dbReference>
<evidence type="ECO:0000313" key="2">
    <source>
        <dbReference type="EMBL" id="OFV71082.1"/>
    </source>
</evidence>
<name>A0A1F2PJR8_9FIRM</name>
<accession>A0A1F2PJR8</accession>
<dbReference type="InterPro" id="IPR017087">
    <property type="entry name" value="UCP037004"/>
</dbReference>
<reference evidence="2 3" key="1">
    <citation type="submission" date="2015-09" db="EMBL/GenBank/DDBJ databases">
        <title>Genome sequence of Acetobacterium wieringae DSM 1911.</title>
        <authorList>
            <person name="Poehlein A."/>
            <person name="Bengelsdorf F.R."/>
            <person name="Schiel-Bengelsdorf B."/>
            <person name="Duerre P."/>
            <person name="Daniel R."/>
        </authorList>
    </citation>
    <scope>NUCLEOTIDE SEQUENCE [LARGE SCALE GENOMIC DNA]</scope>
    <source>
        <strain evidence="2 3">DSM 1911</strain>
    </source>
</reference>
<comment type="caution">
    <text evidence="2">The sequence shown here is derived from an EMBL/GenBank/DDBJ whole genome shotgun (WGS) entry which is preliminary data.</text>
</comment>
<sequence length="325" mass="37186">MEKELRPQVVVSKCMGFDACRYNGQTLPDKFVEKLKDYVDYHPVCAEVEIGLGVPRNPVRLVMENEQLVLYQPASDTEYTGEMIAFSDAFFDSLKAVDGFILKGRSPSCGTKDVKVYLGKAKTTGSIKGQGIFAGQVFKRYPYLAIEEEGRLTNFRIREHFLAKLYTLCRYRQVEKAKTMAALVKFQAQNKYLLMAYSQKEQKELGRIVANHDKLPLEQVFSSYKAHLGIAFLRIPRYSNYINVMLHIFGYFSEQLSSGEKNFILDSFEKYKSGKIPLSVPINVLKSYVIKYNDPYLLDQTIWAPFPEELMDISDSGKMAELISK</sequence>
<dbReference type="PANTHER" id="PTHR30087:SF0">
    <property type="entry name" value="INNER MEMBRANE PROTEIN"/>
    <property type="match status" value="1"/>
</dbReference>
<evidence type="ECO:0000259" key="1">
    <source>
        <dbReference type="Pfam" id="PF08349"/>
    </source>
</evidence>
<feature type="domain" description="DUF1722" evidence="1">
    <location>
        <begin position="191"/>
        <end position="307"/>
    </location>
</feature>
<dbReference type="PIRSF" id="PIRSF037004">
    <property type="entry name" value="UCP037004"/>
    <property type="match status" value="1"/>
</dbReference>
<dbReference type="STRING" id="52694.ACWI_16680"/>
<evidence type="ECO:0000313" key="3">
    <source>
        <dbReference type="Proteomes" id="UP000176244"/>
    </source>
</evidence>